<evidence type="ECO:0000256" key="9">
    <source>
        <dbReference type="ARBA" id="ARBA00030642"/>
    </source>
</evidence>
<evidence type="ECO:0000256" key="7">
    <source>
        <dbReference type="ARBA" id="ARBA00023136"/>
    </source>
</evidence>
<evidence type="ECO:0000313" key="16">
    <source>
        <dbReference type="EMBL" id="KPL55126.1"/>
    </source>
</evidence>
<keyword evidence="17" id="KW-1185">Reference proteome</keyword>
<dbReference type="Gene3D" id="1.10.4030.10">
    <property type="entry name" value="Porin chaperone SurA, peptide-binding domain"/>
    <property type="match status" value="1"/>
</dbReference>
<sequence>MLDSMRRGASTWIAKLLLALLIVSFGIFWGVSDVFRGFGGNTVATVGSQKVTTTAFDQAYRRELDTIGRRRGKPMTRDEANRAGLPALLISQMVTDAAILDAARRLGVGVSDIELVRQIQADPTFQAGGQFSRGRFSQILQSNGWSEDQYIALARDSAIRSQLIEAVAGPMPAPKMLLEAANAYRNEERVVSYLQLTPTIVGDIADPAPDVLKSYFEERKVQFRAPEYRKVVALAIDPETIARPGDVTDDDAKAAYQRNLSRFGDPEKRRVQQIAFDKPEEAEAAAALLKSGKSFDDLLAERAIKAEDADLGLLSKAGFLDPAVGEAAFGLAKDGDVTGVVKGRFRTVMLRLMEIKPAGQKPFEEVKAQLKSEVARERAVNEIMSRHDQIEDARAGGAHLDEVAKRFDLKSVSVEFDRTGRAPDGSSPTGLPEAAKLIPAAFESDVGVENDTIPHGANGFVWFEVTAITPARDRPLEEVTAEATARWKADQLRARLAAKAVELTARIEKGEPIGEVAKSAGLEVKTSPALKRGEPAEGLGAGVVSAAFSGPEGTATTALGEDGSRFVIRVKEVNEAVFFGDTDTSRALDKQIATDIQNTLQEQYIRQLRNDVGFSVNQQVLSRLVGNSPNP</sequence>
<evidence type="ECO:0000256" key="6">
    <source>
        <dbReference type="ARBA" id="ARBA00022989"/>
    </source>
</evidence>
<evidence type="ECO:0000256" key="11">
    <source>
        <dbReference type="ARBA" id="ARBA00038408"/>
    </source>
</evidence>
<dbReference type="Pfam" id="PF13145">
    <property type="entry name" value="Rotamase_2"/>
    <property type="match status" value="1"/>
</dbReference>
<protein>
    <recommendedName>
        <fullName evidence="2">Parvulin-like PPIase</fullName>
    </recommendedName>
    <alternativeName>
        <fullName evidence="9">Peptidyl-prolyl cis-trans isomerase plp</fullName>
    </alternativeName>
    <alternativeName>
        <fullName evidence="12">Periplasmic chaperone PpiD</fullName>
    </alternativeName>
    <alternativeName>
        <fullName evidence="13">Periplasmic folding chaperone</fullName>
    </alternativeName>
    <alternativeName>
        <fullName evidence="10">Rotamase plp</fullName>
    </alternativeName>
</protein>
<comment type="subcellular location">
    <subcellularLocation>
        <location evidence="1">Cell inner membrane</location>
        <topology evidence="1">Single-pass type II membrane protein</topology>
        <orientation evidence="1">Periplasmic side</orientation>
    </subcellularLocation>
</comment>
<dbReference type="InterPro" id="IPR052029">
    <property type="entry name" value="PpiD_chaperone"/>
</dbReference>
<keyword evidence="5 14" id="KW-0812">Transmembrane</keyword>
<dbReference type="GO" id="GO:0005886">
    <property type="term" value="C:plasma membrane"/>
    <property type="evidence" value="ECO:0007669"/>
    <property type="project" value="UniProtKB-SubCell"/>
</dbReference>
<dbReference type="SUPFAM" id="SSF54534">
    <property type="entry name" value="FKBP-like"/>
    <property type="match status" value="1"/>
</dbReference>
<proteinExistence type="inferred from homology"/>
<keyword evidence="6 14" id="KW-1133">Transmembrane helix</keyword>
<evidence type="ECO:0000313" key="17">
    <source>
        <dbReference type="Proteomes" id="UP000048984"/>
    </source>
</evidence>
<name>A0A0P6W967_9HYPH</name>
<evidence type="ECO:0000256" key="2">
    <source>
        <dbReference type="ARBA" id="ARBA00018370"/>
    </source>
</evidence>
<gene>
    <name evidence="16" type="ORF">ABB55_25240</name>
</gene>
<dbReference type="STRING" id="665126.ABB55_25240"/>
<comment type="caution">
    <text evidence="16">The sequence shown here is derived from an EMBL/GenBank/DDBJ whole genome shotgun (WGS) entry which is preliminary data.</text>
</comment>
<evidence type="ECO:0000259" key="15">
    <source>
        <dbReference type="Pfam" id="PF13145"/>
    </source>
</evidence>
<evidence type="ECO:0000256" key="3">
    <source>
        <dbReference type="ARBA" id="ARBA00022475"/>
    </source>
</evidence>
<dbReference type="InterPro" id="IPR000297">
    <property type="entry name" value="PPIase_PpiC"/>
</dbReference>
<reference evidence="16 17" key="2">
    <citation type="submission" date="2015-10" db="EMBL/GenBank/DDBJ databases">
        <title>Draft Genome Sequence of Prosthecomicrobium hirschii ATCC 27832.</title>
        <authorList>
            <person name="Daniel J."/>
            <person name="Givan S.A."/>
            <person name="Brun Y.V."/>
            <person name="Brown P.J."/>
        </authorList>
    </citation>
    <scope>NUCLEOTIDE SEQUENCE [LARGE SCALE GENOMIC DNA]</scope>
    <source>
        <strain evidence="16 17">16</strain>
    </source>
</reference>
<evidence type="ECO:0000256" key="12">
    <source>
        <dbReference type="ARBA" id="ARBA00040743"/>
    </source>
</evidence>
<keyword evidence="3" id="KW-1003">Cell membrane</keyword>
<evidence type="ECO:0000256" key="1">
    <source>
        <dbReference type="ARBA" id="ARBA00004382"/>
    </source>
</evidence>
<keyword evidence="7 14" id="KW-0472">Membrane</keyword>
<dbReference type="AlphaFoldDB" id="A0A0P6W967"/>
<evidence type="ECO:0000256" key="10">
    <source>
        <dbReference type="ARBA" id="ARBA00031484"/>
    </source>
</evidence>
<dbReference type="PANTHER" id="PTHR47529:SF1">
    <property type="entry name" value="PERIPLASMIC CHAPERONE PPID"/>
    <property type="match status" value="1"/>
</dbReference>
<dbReference type="Pfam" id="PF13624">
    <property type="entry name" value="SurA_N_3"/>
    <property type="match status" value="1"/>
</dbReference>
<dbReference type="SUPFAM" id="SSF109998">
    <property type="entry name" value="Triger factor/SurA peptide-binding domain-like"/>
    <property type="match status" value="1"/>
</dbReference>
<dbReference type="EMBL" id="LJYW01000001">
    <property type="protein sequence ID" value="KPL55126.1"/>
    <property type="molecule type" value="Genomic_DNA"/>
</dbReference>
<keyword evidence="4" id="KW-0997">Cell inner membrane</keyword>
<organism evidence="16 17">
    <name type="scientific">Prosthecodimorpha hirschii</name>
    <dbReference type="NCBI Taxonomy" id="665126"/>
    <lineage>
        <taxon>Bacteria</taxon>
        <taxon>Pseudomonadati</taxon>
        <taxon>Pseudomonadota</taxon>
        <taxon>Alphaproteobacteria</taxon>
        <taxon>Hyphomicrobiales</taxon>
        <taxon>Ancalomicrobiaceae</taxon>
        <taxon>Prosthecodimorpha</taxon>
    </lineage>
</organism>
<evidence type="ECO:0000256" key="5">
    <source>
        <dbReference type="ARBA" id="ARBA00022692"/>
    </source>
</evidence>
<reference evidence="16 17" key="1">
    <citation type="submission" date="2015-09" db="EMBL/GenBank/DDBJ databases">
        <authorList>
            <person name="Jackson K.R."/>
            <person name="Lunt B.L."/>
            <person name="Fisher J.N.B."/>
            <person name="Gardner A.V."/>
            <person name="Bailey M.E."/>
            <person name="Deus L.M."/>
            <person name="Earl A.S."/>
            <person name="Gibby P.D."/>
            <person name="Hartmann K.A."/>
            <person name="Liu J.E."/>
            <person name="Manci A.M."/>
            <person name="Nielsen D.A."/>
            <person name="Solomon M.B."/>
            <person name="Breakwell D.P."/>
            <person name="Burnett S.H."/>
            <person name="Grose J.H."/>
        </authorList>
    </citation>
    <scope>NUCLEOTIDE SEQUENCE [LARGE SCALE GENOMIC DNA]</scope>
    <source>
        <strain evidence="16 17">16</strain>
    </source>
</reference>
<accession>A0A0P6W967</accession>
<dbReference type="InterPro" id="IPR046357">
    <property type="entry name" value="PPIase_dom_sf"/>
</dbReference>
<keyword evidence="8" id="KW-0143">Chaperone</keyword>
<evidence type="ECO:0000256" key="4">
    <source>
        <dbReference type="ARBA" id="ARBA00022519"/>
    </source>
</evidence>
<evidence type="ECO:0000256" key="14">
    <source>
        <dbReference type="SAM" id="Phobius"/>
    </source>
</evidence>
<dbReference type="RefSeq" id="WP_054361293.1">
    <property type="nucleotide sequence ID" value="NZ_LJYW01000001.1"/>
</dbReference>
<comment type="similarity">
    <text evidence="11">Belongs to the PpiD chaperone family.</text>
</comment>
<evidence type="ECO:0000256" key="13">
    <source>
        <dbReference type="ARBA" id="ARBA00042775"/>
    </source>
</evidence>
<dbReference type="PANTHER" id="PTHR47529">
    <property type="entry name" value="PEPTIDYL-PROLYL CIS-TRANS ISOMERASE D"/>
    <property type="match status" value="1"/>
</dbReference>
<evidence type="ECO:0000256" key="8">
    <source>
        <dbReference type="ARBA" id="ARBA00023186"/>
    </source>
</evidence>
<feature type="domain" description="PpiC" evidence="15">
    <location>
        <begin position="247"/>
        <end position="367"/>
    </location>
</feature>
<dbReference type="Proteomes" id="UP000048984">
    <property type="component" value="Unassembled WGS sequence"/>
</dbReference>
<dbReference type="GO" id="GO:0003755">
    <property type="term" value="F:peptidyl-prolyl cis-trans isomerase activity"/>
    <property type="evidence" value="ECO:0007669"/>
    <property type="project" value="InterPro"/>
</dbReference>
<feature type="transmembrane region" description="Helical" evidence="14">
    <location>
        <begin position="12"/>
        <end position="31"/>
    </location>
</feature>
<dbReference type="InterPro" id="IPR027304">
    <property type="entry name" value="Trigger_fact/SurA_dom_sf"/>
</dbReference>
<dbReference type="Gene3D" id="3.10.50.40">
    <property type="match status" value="1"/>
</dbReference>